<protein>
    <submittedName>
        <fullName evidence="2">Uncharacterized protein</fullName>
    </submittedName>
</protein>
<dbReference type="Proteomes" id="UP001286456">
    <property type="component" value="Unassembled WGS sequence"/>
</dbReference>
<accession>A0AAE0IMQ7</accession>
<dbReference type="EMBL" id="JAUEPO010000003">
    <property type="protein sequence ID" value="KAK3327834.1"/>
    <property type="molecule type" value="Genomic_DNA"/>
</dbReference>
<proteinExistence type="predicted"/>
<evidence type="ECO:0000313" key="3">
    <source>
        <dbReference type="Proteomes" id="UP001286456"/>
    </source>
</evidence>
<keyword evidence="3" id="KW-1185">Reference proteome</keyword>
<reference evidence="2" key="2">
    <citation type="submission" date="2023-06" db="EMBL/GenBank/DDBJ databases">
        <authorList>
            <consortium name="Lawrence Berkeley National Laboratory"/>
            <person name="Haridas S."/>
            <person name="Hensen N."/>
            <person name="Bonometti L."/>
            <person name="Westerberg I."/>
            <person name="Brannstrom I.O."/>
            <person name="Guillou S."/>
            <person name="Cros-Aarteil S."/>
            <person name="Calhoun S."/>
            <person name="Kuo A."/>
            <person name="Mondo S."/>
            <person name="Pangilinan J."/>
            <person name="Riley R."/>
            <person name="Labutti K."/>
            <person name="Andreopoulos B."/>
            <person name="Lipzen A."/>
            <person name="Chen C."/>
            <person name="Yanf M."/>
            <person name="Daum C."/>
            <person name="Ng V."/>
            <person name="Clum A."/>
            <person name="Steindorff A."/>
            <person name="Ohm R."/>
            <person name="Martin F."/>
            <person name="Silar P."/>
            <person name="Natvig D."/>
            <person name="Lalanne C."/>
            <person name="Gautier V."/>
            <person name="Ament-Velasquez S.L."/>
            <person name="Kruys A."/>
            <person name="Hutchinson M.I."/>
            <person name="Powell A.J."/>
            <person name="Barry K."/>
            <person name="Miller A.N."/>
            <person name="Grigoriev I.V."/>
            <person name="Debuchy R."/>
            <person name="Gladieux P."/>
            <person name="Thoren M.H."/>
            <person name="Johannesson H."/>
        </authorList>
    </citation>
    <scope>NUCLEOTIDE SEQUENCE</scope>
    <source>
        <strain evidence="2">SMH4131-1</strain>
    </source>
</reference>
<dbReference type="AlphaFoldDB" id="A0AAE0IMQ7"/>
<feature type="compositionally biased region" description="Polar residues" evidence="1">
    <location>
        <begin position="58"/>
        <end position="73"/>
    </location>
</feature>
<feature type="region of interest" description="Disordered" evidence="1">
    <location>
        <begin position="1"/>
        <end position="149"/>
    </location>
</feature>
<evidence type="ECO:0000256" key="1">
    <source>
        <dbReference type="SAM" id="MobiDB-lite"/>
    </source>
</evidence>
<gene>
    <name evidence="2" type="ORF">B0T19DRAFT_175007</name>
</gene>
<organism evidence="2 3">
    <name type="scientific">Cercophora scortea</name>
    <dbReference type="NCBI Taxonomy" id="314031"/>
    <lineage>
        <taxon>Eukaryota</taxon>
        <taxon>Fungi</taxon>
        <taxon>Dikarya</taxon>
        <taxon>Ascomycota</taxon>
        <taxon>Pezizomycotina</taxon>
        <taxon>Sordariomycetes</taxon>
        <taxon>Sordariomycetidae</taxon>
        <taxon>Sordariales</taxon>
        <taxon>Lasiosphaeriaceae</taxon>
        <taxon>Cercophora</taxon>
    </lineage>
</organism>
<sequence length="203" mass="21823">MNANHDPESLGMPELLLGGKLPDNEEPPGPIPYCPANRPSYWLNPEDDTTPTVPAGNPSYQRALQQFSATHSPSVDKGLPVPPILISPPMDSTSSRDTIPAPKKSPSPKQSARRFWSRFSRSSDSINPLGPVPGPSSHTCPDDLDGRASPSSKIQHLVCIDPRMHSAESHALIHHPGLLKGADFCDAGVDWAPEVPIELPKKG</sequence>
<name>A0AAE0IMQ7_9PEZI</name>
<reference evidence="2" key="1">
    <citation type="journal article" date="2023" name="Mol. Phylogenet. Evol.">
        <title>Genome-scale phylogeny and comparative genomics of the fungal order Sordariales.</title>
        <authorList>
            <person name="Hensen N."/>
            <person name="Bonometti L."/>
            <person name="Westerberg I."/>
            <person name="Brannstrom I.O."/>
            <person name="Guillou S."/>
            <person name="Cros-Aarteil S."/>
            <person name="Calhoun S."/>
            <person name="Haridas S."/>
            <person name="Kuo A."/>
            <person name="Mondo S."/>
            <person name="Pangilinan J."/>
            <person name="Riley R."/>
            <person name="LaButti K."/>
            <person name="Andreopoulos B."/>
            <person name="Lipzen A."/>
            <person name="Chen C."/>
            <person name="Yan M."/>
            <person name="Daum C."/>
            <person name="Ng V."/>
            <person name="Clum A."/>
            <person name="Steindorff A."/>
            <person name="Ohm R.A."/>
            <person name="Martin F."/>
            <person name="Silar P."/>
            <person name="Natvig D.O."/>
            <person name="Lalanne C."/>
            <person name="Gautier V."/>
            <person name="Ament-Velasquez S.L."/>
            <person name="Kruys A."/>
            <person name="Hutchinson M.I."/>
            <person name="Powell A.J."/>
            <person name="Barry K."/>
            <person name="Miller A.N."/>
            <person name="Grigoriev I.V."/>
            <person name="Debuchy R."/>
            <person name="Gladieux P."/>
            <person name="Hiltunen Thoren M."/>
            <person name="Johannesson H."/>
        </authorList>
    </citation>
    <scope>NUCLEOTIDE SEQUENCE</scope>
    <source>
        <strain evidence="2">SMH4131-1</strain>
    </source>
</reference>
<evidence type="ECO:0000313" key="2">
    <source>
        <dbReference type="EMBL" id="KAK3327834.1"/>
    </source>
</evidence>
<comment type="caution">
    <text evidence="2">The sequence shown here is derived from an EMBL/GenBank/DDBJ whole genome shotgun (WGS) entry which is preliminary data.</text>
</comment>